<evidence type="ECO:0000256" key="1">
    <source>
        <dbReference type="ARBA" id="ARBA00001966"/>
    </source>
</evidence>
<keyword evidence="5" id="KW-0408">Iron</keyword>
<dbReference type="InterPro" id="IPR058240">
    <property type="entry name" value="rSAM_sf"/>
</dbReference>
<dbReference type="SFLD" id="SFLDG01072">
    <property type="entry name" value="dehydrogenase_like"/>
    <property type="match status" value="1"/>
</dbReference>
<dbReference type="SFLD" id="SFLDS00029">
    <property type="entry name" value="Radical_SAM"/>
    <property type="match status" value="1"/>
</dbReference>
<dbReference type="Pfam" id="PF13186">
    <property type="entry name" value="SPASM"/>
    <property type="match status" value="1"/>
</dbReference>
<dbReference type="SFLD" id="SFLDG01386">
    <property type="entry name" value="main_SPASM_domain-containing"/>
    <property type="match status" value="1"/>
</dbReference>
<dbReference type="InterPro" id="IPR023885">
    <property type="entry name" value="4Fe4S-binding_SPASM_dom"/>
</dbReference>
<feature type="domain" description="Radical SAM core" evidence="8">
    <location>
        <begin position="1"/>
        <end position="227"/>
    </location>
</feature>
<dbReference type="SFLD" id="SFLDF00289">
    <property type="entry name" value="anaerobic_Cys-type_sulfatase-m"/>
    <property type="match status" value="1"/>
</dbReference>
<dbReference type="InterPro" id="IPR034485">
    <property type="entry name" value="Anaerobic_Cys-type_sulfatase-m"/>
</dbReference>
<keyword evidence="4" id="KW-0479">Metal-binding</keyword>
<organism evidence="9 10">
    <name type="scientific">Thermoanaerobacterium thermosaccharolyticum</name>
    <name type="common">Clostridium thermosaccharolyticum</name>
    <dbReference type="NCBI Taxonomy" id="1517"/>
    <lineage>
        <taxon>Bacteria</taxon>
        <taxon>Bacillati</taxon>
        <taxon>Bacillota</taxon>
        <taxon>Clostridia</taxon>
        <taxon>Thermoanaerobacterales</taxon>
        <taxon>Thermoanaerobacteraceae</taxon>
        <taxon>Thermoanaerobacterium</taxon>
    </lineage>
</organism>
<sequence>MPPVNVLVKPASSSCNLLCKYCFYYDVIENRNIKNYGIMSHDTIEILVKKVFEFGERFVSFAFQGGEPTLAGIDFYRRVIELQQKYNIKKIKVNNALQTNGVVINEEWAQFLSQNNFLVGLSLDGPRDIHNINRVDFRGVGSYNMVEKTVKLFNDYIVEYNILCVVTKSVARHIEKIYNYYSKNGFRYLQFIPCLDEFGTNPGKKPYSLTPDVYGDFLKKLFDLWYRDFINGRRISIRMFDNILQILLGYEPESCDMKGYCSANVVIEADGSVYPCDFYVLDEWRMGNILNDDLQTILYSEKAIKFVEISKQIFKLCNQCEFFYVCRGGCRRHYEPIIGGTLEKNYFCSSYKKFYEYSLPRFYEIAEIMSR</sequence>
<reference evidence="9 10" key="1">
    <citation type="submission" date="2016-08" db="EMBL/GenBank/DDBJ databases">
        <title>A novel genetic cassette of butanologenic Thermoanaerobacterium thermosaccharolyticum that directly convert cellulose to butanol.</title>
        <authorList>
            <person name="Li T."/>
            <person name="He J."/>
        </authorList>
    </citation>
    <scope>NUCLEOTIDE SEQUENCE [LARGE SCALE GENOMIC DNA]</scope>
    <source>
        <strain evidence="9 10">TG57</strain>
    </source>
</reference>
<protein>
    <submittedName>
        <fullName evidence="9">Anaerobic sulfatase maturase</fullName>
    </submittedName>
</protein>
<evidence type="ECO:0000256" key="3">
    <source>
        <dbReference type="ARBA" id="ARBA00022691"/>
    </source>
</evidence>
<dbReference type="Gene3D" id="3.20.20.70">
    <property type="entry name" value="Aldolase class I"/>
    <property type="match status" value="1"/>
</dbReference>
<keyword evidence="3" id="KW-0949">S-adenosyl-L-methionine</keyword>
<gene>
    <name evidence="9" type="ORF">Thert_00988</name>
</gene>
<dbReference type="GO" id="GO:0016491">
    <property type="term" value="F:oxidoreductase activity"/>
    <property type="evidence" value="ECO:0007669"/>
    <property type="project" value="InterPro"/>
</dbReference>
<dbReference type="Proteomes" id="UP000214975">
    <property type="component" value="Chromosome"/>
</dbReference>
<dbReference type="EMBL" id="CP016893">
    <property type="protein sequence ID" value="AST57107.1"/>
    <property type="molecule type" value="Genomic_DNA"/>
</dbReference>
<keyword evidence="6" id="KW-0411">Iron-sulfur</keyword>
<evidence type="ECO:0000313" key="9">
    <source>
        <dbReference type="EMBL" id="AST57107.1"/>
    </source>
</evidence>
<name>A0A223HXJ9_THETR</name>
<dbReference type="AlphaFoldDB" id="A0A223HXJ9"/>
<evidence type="ECO:0000259" key="8">
    <source>
        <dbReference type="PROSITE" id="PS51918"/>
    </source>
</evidence>
<keyword evidence="2" id="KW-0004">4Fe-4S</keyword>
<dbReference type="SFLD" id="SFLDG01384">
    <property type="entry name" value="thioether_bond_formation_requi"/>
    <property type="match status" value="1"/>
</dbReference>
<dbReference type="SFLD" id="SFLDG01067">
    <property type="entry name" value="SPASM/twitch_domain_containing"/>
    <property type="match status" value="1"/>
</dbReference>
<dbReference type="CDD" id="cd01335">
    <property type="entry name" value="Radical_SAM"/>
    <property type="match status" value="1"/>
</dbReference>
<comment type="similarity">
    <text evidence="7">Belongs to the radical SAM superfamily. Anaerobic sulfatase-maturating enzyme family.</text>
</comment>
<dbReference type="InterPro" id="IPR013785">
    <property type="entry name" value="Aldolase_TIM"/>
</dbReference>
<dbReference type="InterPro" id="IPR047207">
    <property type="entry name" value="SPASM_anSME"/>
</dbReference>
<evidence type="ECO:0000256" key="5">
    <source>
        <dbReference type="ARBA" id="ARBA00023004"/>
    </source>
</evidence>
<accession>A0A223HXJ9</accession>
<evidence type="ECO:0000256" key="6">
    <source>
        <dbReference type="ARBA" id="ARBA00023014"/>
    </source>
</evidence>
<evidence type="ECO:0000256" key="4">
    <source>
        <dbReference type="ARBA" id="ARBA00022723"/>
    </source>
</evidence>
<dbReference type="PANTHER" id="PTHR43273:SF3">
    <property type="entry name" value="ANAEROBIC SULFATASE-MATURATING ENZYME HOMOLOG ASLB-RELATED"/>
    <property type="match status" value="1"/>
</dbReference>
<dbReference type="NCBIfam" id="TIGR03942">
    <property type="entry name" value="sulfatase_rSAM"/>
    <property type="match status" value="1"/>
</dbReference>
<dbReference type="GO" id="GO:0046872">
    <property type="term" value="F:metal ion binding"/>
    <property type="evidence" value="ECO:0007669"/>
    <property type="project" value="UniProtKB-KW"/>
</dbReference>
<dbReference type="NCBIfam" id="NF010321">
    <property type="entry name" value="PRK13758.1"/>
    <property type="match status" value="1"/>
</dbReference>
<dbReference type="PANTHER" id="PTHR43273">
    <property type="entry name" value="ANAEROBIC SULFATASE-MATURATING ENZYME HOMOLOG ASLB-RELATED"/>
    <property type="match status" value="1"/>
</dbReference>
<dbReference type="InterPro" id="IPR007197">
    <property type="entry name" value="rSAM"/>
</dbReference>
<dbReference type="Pfam" id="PF04055">
    <property type="entry name" value="Radical_SAM"/>
    <property type="match status" value="1"/>
</dbReference>
<dbReference type="CDD" id="cd21120">
    <property type="entry name" value="SPASM_anSME"/>
    <property type="match status" value="1"/>
</dbReference>
<dbReference type="PROSITE" id="PS51918">
    <property type="entry name" value="RADICAL_SAM"/>
    <property type="match status" value="1"/>
</dbReference>
<dbReference type="RefSeq" id="WP_094397043.1">
    <property type="nucleotide sequence ID" value="NZ_CP016893.1"/>
</dbReference>
<dbReference type="NCBIfam" id="TIGR04085">
    <property type="entry name" value="rSAM_more_4Fe4S"/>
    <property type="match status" value="1"/>
</dbReference>
<comment type="cofactor">
    <cofactor evidence="1">
        <name>[4Fe-4S] cluster</name>
        <dbReference type="ChEBI" id="CHEBI:49883"/>
    </cofactor>
</comment>
<evidence type="ECO:0000256" key="7">
    <source>
        <dbReference type="ARBA" id="ARBA00023601"/>
    </source>
</evidence>
<dbReference type="GO" id="GO:0051539">
    <property type="term" value="F:4 iron, 4 sulfur cluster binding"/>
    <property type="evidence" value="ECO:0007669"/>
    <property type="project" value="UniProtKB-KW"/>
</dbReference>
<dbReference type="SUPFAM" id="SSF102114">
    <property type="entry name" value="Radical SAM enzymes"/>
    <property type="match status" value="1"/>
</dbReference>
<dbReference type="InterPro" id="IPR023867">
    <property type="entry name" value="Sulphatase_maturase_rSAM"/>
</dbReference>
<proteinExistence type="inferred from homology"/>
<evidence type="ECO:0000313" key="10">
    <source>
        <dbReference type="Proteomes" id="UP000214975"/>
    </source>
</evidence>
<evidence type="ECO:0000256" key="2">
    <source>
        <dbReference type="ARBA" id="ARBA00022485"/>
    </source>
</evidence>